<evidence type="ECO:0000313" key="3">
    <source>
        <dbReference type="Proteomes" id="UP000636888"/>
    </source>
</evidence>
<name>A0A8J7M3D3_9BACT</name>
<feature type="transmembrane region" description="Helical" evidence="1">
    <location>
        <begin position="6"/>
        <end position="23"/>
    </location>
</feature>
<evidence type="ECO:0000313" key="2">
    <source>
        <dbReference type="EMBL" id="MBJ6727473.1"/>
    </source>
</evidence>
<dbReference type="EMBL" id="JAEMHM010000024">
    <property type="protein sequence ID" value="MBJ6727473.1"/>
    <property type="molecule type" value="Genomic_DNA"/>
</dbReference>
<evidence type="ECO:0000256" key="1">
    <source>
        <dbReference type="SAM" id="Phobius"/>
    </source>
</evidence>
<keyword evidence="1" id="KW-1133">Transmembrane helix</keyword>
<feature type="transmembrane region" description="Helical" evidence="1">
    <location>
        <begin position="35"/>
        <end position="60"/>
    </location>
</feature>
<dbReference type="AlphaFoldDB" id="A0A8J7M3D3"/>
<accession>A0A8J7M3D3</accession>
<organism evidence="2 3">
    <name type="scientific">Geomesophilobacter sediminis</name>
    <dbReference type="NCBI Taxonomy" id="2798584"/>
    <lineage>
        <taxon>Bacteria</taxon>
        <taxon>Pseudomonadati</taxon>
        <taxon>Thermodesulfobacteriota</taxon>
        <taxon>Desulfuromonadia</taxon>
        <taxon>Geobacterales</taxon>
        <taxon>Geobacteraceae</taxon>
        <taxon>Geomesophilobacter</taxon>
    </lineage>
</organism>
<feature type="transmembrane region" description="Helical" evidence="1">
    <location>
        <begin position="72"/>
        <end position="94"/>
    </location>
</feature>
<proteinExistence type="predicted"/>
<dbReference type="RefSeq" id="WP_199386614.1">
    <property type="nucleotide sequence ID" value="NZ_JAEMHM010000024.1"/>
</dbReference>
<keyword evidence="1" id="KW-0812">Transmembrane</keyword>
<comment type="caution">
    <text evidence="2">The sequence shown here is derived from an EMBL/GenBank/DDBJ whole genome shotgun (WGS) entry which is preliminary data.</text>
</comment>
<keyword evidence="1" id="KW-0472">Membrane</keyword>
<keyword evidence="3" id="KW-1185">Reference proteome</keyword>
<protein>
    <submittedName>
        <fullName evidence="2">Uncharacterized protein</fullName>
    </submittedName>
</protein>
<reference evidence="2" key="1">
    <citation type="submission" date="2020-12" db="EMBL/GenBank/DDBJ databases">
        <title>Geomonas sp. Red875, isolated from river sediment.</title>
        <authorList>
            <person name="Xu Z."/>
            <person name="Zhang Z."/>
            <person name="Masuda Y."/>
            <person name="Itoh H."/>
            <person name="Senoo K."/>
        </authorList>
    </citation>
    <scope>NUCLEOTIDE SEQUENCE</scope>
    <source>
        <strain evidence="2">Red875</strain>
    </source>
</reference>
<sequence length="106" mass="11352">MSNHLFIYLIVALNAACHAILIWRLKLERGSKWRFCLATVGVPAAVALAVRLGVATGILHAHLAEQVGIERIFTSLASMLLIGGPWGVTAAAVLSRKKEPVLAAQQ</sequence>
<gene>
    <name evidence="2" type="ORF">JFN93_22390</name>
</gene>
<dbReference type="Proteomes" id="UP000636888">
    <property type="component" value="Unassembled WGS sequence"/>
</dbReference>